<organism evidence="2 3">
    <name type="scientific">Nitrobacter winogradskyi</name>
    <name type="common">Nitrobacter agilis</name>
    <dbReference type="NCBI Taxonomy" id="913"/>
    <lineage>
        <taxon>Bacteria</taxon>
        <taxon>Pseudomonadati</taxon>
        <taxon>Pseudomonadota</taxon>
        <taxon>Alphaproteobacteria</taxon>
        <taxon>Hyphomicrobiales</taxon>
        <taxon>Nitrobacteraceae</taxon>
        <taxon>Nitrobacter</taxon>
    </lineage>
</organism>
<dbReference type="InterPro" id="IPR007138">
    <property type="entry name" value="ABM_dom"/>
</dbReference>
<sequence>MLAVPLHGYGPLRYRRKAYEGSADMITEIAQIEIKPGSEEDFEAAVSQAETIFKRCKGWKSCELHRSVERPSRYRLLIKWKTLENHVVDFRESSNFTEWRELVGPFFASPPEVEHTETVTAFSG</sequence>
<accession>A0A4Y3WFM8</accession>
<gene>
    <name evidence="2" type="ORF">NWI01_19480</name>
</gene>
<dbReference type="Gene3D" id="3.30.70.100">
    <property type="match status" value="1"/>
</dbReference>
<dbReference type="InterPro" id="IPR011008">
    <property type="entry name" value="Dimeric_a/b-barrel"/>
</dbReference>
<keyword evidence="2" id="KW-0503">Monooxygenase</keyword>
<comment type="caution">
    <text evidence="2">The sequence shown here is derived from an EMBL/GenBank/DDBJ whole genome shotgun (WGS) entry which is preliminary data.</text>
</comment>
<feature type="domain" description="ABM" evidence="1">
    <location>
        <begin position="26"/>
        <end position="115"/>
    </location>
</feature>
<dbReference type="SUPFAM" id="SSF54909">
    <property type="entry name" value="Dimeric alpha+beta barrel"/>
    <property type="match status" value="1"/>
</dbReference>
<dbReference type="Proteomes" id="UP000318825">
    <property type="component" value="Unassembled WGS sequence"/>
</dbReference>
<dbReference type="Pfam" id="PF03992">
    <property type="entry name" value="ABM"/>
    <property type="match status" value="1"/>
</dbReference>
<dbReference type="AlphaFoldDB" id="A0A4Y3WFM8"/>
<evidence type="ECO:0000259" key="1">
    <source>
        <dbReference type="PROSITE" id="PS51725"/>
    </source>
</evidence>
<evidence type="ECO:0000313" key="2">
    <source>
        <dbReference type="EMBL" id="GEC16056.1"/>
    </source>
</evidence>
<protein>
    <submittedName>
        <fullName evidence="2">Antibiotic biosynthesis monooxygenase</fullName>
    </submittedName>
</protein>
<dbReference type="PROSITE" id="PS51725">
    <property type="entry name" value="ABM"/>
    <property type="match status" value="1"/>
</dbReference>
<dbReference type="GO" id="GO:0004497">
    <property type="term" value="F:monooxygenase activity"/>
    <property type="evidence" value="ECO:0007669"/>
    <property type="project" value="UniProtKB-KW"/>
</dbReference>
<evidence type="ECO:0000313" key="3">
    <source>
        <dbReference type="Proteomes" id="UP000318825"/>
    </source>
</evidence>
<name>A0A4Y3WFM8_NITWI</name>
<proteinExistence type="predicted"/>
<reference evidence="2 3" key="1">
    <citation type="submission" date="2019-06" db="EMBL/GenBank/DDBJ databases">
        <title>Whole genome shotgun sequence of Nitrobacter winogradskyi NBRC 14297.</title>
        <authorList>
            <person name="Hosoyama A."/>
            <person name="Uohara A."/>
            <person name="Ohji S."/>
            <person name="Ichikawa N."/>
        </authorList>
    </citation>
    <scope>NUCLEOTIDE SEQUENCE [LARGE SCALE GENOMIC DNA]</scope>
    <source>
        <strain evidence="2 3">NBRC 14297</strain>
    </source>
</reference>
<dbReference type="EMBL" id="BJNF01000050">
    <property type="protein sequence ID" value="GEC16056.1"/>
    <property type="molecule type" value="Genomic_DNA"/>
</dbReference>
<keyword evidence="2" id="KW-0560">Oxidoreductase</keyword>